<proteinExistence type="predicted"/>
<organism evidence="1 2">
    <name type="scientific">Soonwooa buanensis</name>
    <dbReference type="NCBI Taxonomy" id="619805"/>
    <lineage>
        <taxon>Bacteria</taxon>
        <taxon>Pseudomonadati</taxon>
        <taxon>Bacteroidota</taxon>
        <taxon>Flavobacteriia</taxon>
        <taxon>Flavobacteriales</taxon>
        <taxon>Weeksellaceae</taxon>
        <taxon>Chryseobacterium group</taxon>
        <taxon>Soonwooa</taxon>
    </lineage>
</organism>
<name>A0A1T5FFL9_9FLAO</name>
<gene>
    <name evidence="1" type="ORF">SAMN05660477_02024</name>
</gene>
<dbReference type="OrthoDB" id="1252081at2"/>
<dbReference type="RefSeq" id="WP_144038351.1">
    <property type="nucleotide sequence ID" value="NZ_FUYZ01000006.1"/>
</dbReference>
<protein>
    <recommendedName>
        <fullName evidence="3">Lipoprotein</fullName>
    </recommendedName>
</protein>
<dbReference type="STRING" id="619805.SAMN05660477_02024"/>
<dbReference type="AlphaFoldDB" id="A0A1T5FFL9"/>
<dbReference type="EMBL" id="FUYZ01000006">
    <property type="protein sequence ID" value="SKB94945.1"/>
    <property type="molecule type" value="Genomic_DNA"/>
</dbReference>
<evidence type="ECO:0000313" key="2">
    <source>
        <dbReference type="Proteomes" id="UP000191112"/>
    </source>
</evidence>
<accession>A0A1T5FFL9</accession>
<keyword evidence="2" id="KW-1185">Reference proteome</keyword>
<reference evidence="1 2" key="1">
    <citation type="submission" date="2017-02" db="EMBL/GenBank/DDBJ databases">
        <authorList>
            <person name="Peterson S.W."/>
        </authorList>
    </citation>
    <scope>NUCLEOTIDE SEQUENCE [LARGE SCALE GENOMIC DNA]</scope>
    <source>
        <strain evidence="1 2">DSM 22323</strain>
    </source>
</reference>
<dbReference type="PROSITE" id="PS51257">
    <property type="entry name" value="PROKAR_LIPOPROTEIN"/>
    <property type="match status" value="1"/>
</dbReference>
<dbReference type="Proteomes" id="UP000191112">
    <property type="component" value="Unassembled WGS sequence"/>
</dbReference>
<evidence type="ECO:0008006" key="3">
    <source>
        <dbReference type="Google" id="ProtNLM"/>
    </source>
</evidence>
<evidence type="ECO:0000313" key="1">
    <source>
        <dbReference type="EMBL" id="SKB94945.1"/>
    </source>
</evidence>
<sequence length="194" mass="22155">MKKYIAIASILALTLISCNKVEEKINESIDQATETVKQKAQEQVKETMDKAVNETINSLTNSQDVSFQEVFPNAKTDIVSEFKGKKMKFPNGSPAYFLKYKADKTELLQLMAAQPTTDETKSDKEAKKIDGQKFIDQLSFFEKFIPEGVLDTNFLNEIKTDKSIEFYRIKRFPNKSTIIVNPKTNVIYQFVEVS</sequence>